<feature type="domain" description="RagB/SusD" evidence="6">
    <location>
        <begin position="318"/>
        <end position="453"/>
    </location>
</feature>
<evidence type="ECO:0000256" key="3">
    <source>
        <dbReference type="ARBA" id="ARBA00022729"/>
    </source>
</evidence>
<protein>
    <submittedName>
        <fullName evidence="8">SusD family</fullName>
    </submittedName>
</protein>
<accession>A0A448B9B2</accession>
<dbReference type="Proteomes" id="UP000279227">
    <property type="component" value="Chromosome"/>
</dbReference>
<evidence type="ECO:0000313" key="8">
    <source>
        <dbReference type="EMBL" id="VEE11137.1"/>
    </source>
</evidence>
<evidence type="ECO:0000256" key="5">
    <source>
        <dbReference type="ARBA" id="ARBA00023237"/>
    </source>
</evidence>
<sequence>MKTIHFIILIIVSLAITSCEKMIEVNIPNDQIDKETVFKDVQTANAALAALYADAMKSSPIAGGDLETYLSAYTDELDNFTTVSSDSRDLFLNQQIDTNSIVYNVWATAYKHIYSANSIMEGVTASTGISASDKRYLSGEALFVRSIMLFYLSQLYGDIPYPESTDYMINNTINKTNFAQVLSNLEKDLLKVSSLLENDYRNSERIYPNRLAARLLLAKVYMAKQDWNKTENILKEIAQSGLYQIEPDITKVFQKTGKHIIWQLKPNNNLSLPQAGIYYFNNSAPSSYALTNALINSFSNDDLRKQKWIAPVVFNGVTYYRAEKYKNRGGNNLTEYSIIFRLEEVFLLLAEALTQQDKIVEALPYVNATRQRAQLNLLTSSITKSALLDEILIENKREFFTEVGHRFIDLKRMGKLNNLQTTKPNWKDIHKLWPIPQKEILLNDNLKPQNPGY</sequence>
<proteinExistence type="inferred from homology"/>
<comment type="similarity">
    <text evidence="2">Belongs to the SusD family.</text>
</comment>
<feature type="domain" description="SusD-like N-terminal" evidence="7">
    <location>
        <begin position="64"/>
        <end position="222"/>
    </location>
</feature>
<dbReference type="GO" id="GO:0009279">
    <property type="term" value="C:cell outer membrane"/>
    <property type="evidence" value="ECO:0007669"/>
    <property type="project" value="UniProtKB-SubCell"/>
</dbReference>
<dbReference type="Gene3D" id="1.25.40.390">
    <property type="match status" value="1"/>
</dbReference>
<dbReference type="SUPFAM" id="SSF48452">
    <property type="entry name" value="TPR-like"/>
    <property type="match status" value="1"/>
</dbReference>
<dbReference type="KEGG" id="cgle:NCTC11432_04641"/>
<dbReference type="Pfam" id="PF07980">
    <property type="entry name" value="SusD_RagB"/>
    <property type="match status" value="1"/>
</dbReference>
<dbReference type="GeneID" id="93023468"/>
<dbReference type="AlphaFoldDB" id="A0A448B9B2"/>
<evidence type="ECO:0000259" key="6">
    <source>
        <dbReference type="Pfam" id="PF07980"/>
    </source>
</evidence>
<dbReference type="InterPro" id="IPR033985">
    <property type="entry name" value="SusD-like_N"/>
</dbReference>
<keyword evidence="3" id="KW-0732">Signal</keyword>
<name>A0A448B9B2_CHRGE</name>
<evidence type="ECO:0000313" key="9">
    <source>
        <dbReference type="Proteomes" id="UP000279227"/>
    </source>
</evidence>
<dbReference type="Pfam" id="PF14322">
    <property type="entry name" value="SusD-like_3"/>
    <property type="match status" value="1"/>
</dbReference>
<dbReference type="EMBL" id="LR134289">
    <property type="protein sequence ID" value="VEE11137.1"/>
    <property type="molecule type" value="Genomic_DNA"/>
</dbReference>
<reference evidence="8 9" key="1">
    <citation type="submission" date="2018-12" db="EMBL/GenBank/DDBJ databases">
        <authorList>
            <consortium name="Pathogen Informatics"/>
        </authorList>
    </citation>
    <scope>NUCLEOTIDE SEQUENCE [LARGE SCALE GENOMIC DNA]</scope>
    <source>
        <strain evidence="8 9">NCTC11432</strain>
    </source>
</reference>
<gene>
    <name evidence="8" type="ORF">NCTC11432_04641</name>
</gene>
<keyword evidence="4" id="KW-0472">Membrane</keyword>
<dbReference type="InterPro" id="IPR012944">
    <property type="entry name" value="SusD_RagB_dom"/>
</dbReference>
<dbReference type="PROSITE" id="PS51257">
    <property type="entry name" value="PROKAR_LIPOPROTEIN"/>
    <property type="match status" value="1"/>
</dbReference>
<keyword evidence="5" id="KW-0998">Cell outer membrane</keyword>
<comment type="subcellular location">
    <subcellularLocation>
        <location evidence="1">Cell outer membrane</location>
    </subcellularLocation>
</comment>
<dbReference type="RefSeq" id="WP_002981452.1">
    <property type="nucleotide sequence ID" value="NZ_CP068486.1"/>
</dbReference>
<dbReference type="STRING" id="525257.HMPREF0204_15165"/>
<dbReference type="OrthoDB" id="621570at2"/>
<evidence type="ECO:0000259" key="7">
    <source>
        <dbReference type="Pfam" id="PF14322"/>
    </source>
</evidence>
<evidence type="ECO:0000256" key="2">
    <source>
        <dbReference type="ARBA" id="ARBA00006275"/>
    </source>
</evidence>
<organism evidence="8 9">
    <name type="scientific">Chryseobacterium gleum</name>
    <name type="common">Flavobacterium gleum</name>
    <dbReference type="NCBI Taxonomy" id="250"/>
    <lineage>
        <taxon>Bacteria</taxon>
        <taxon>Pseudomonadati</taxon>
        <taxon>Bacteroidota</taxon>
        <taxon>Flavobacteriia</taxon>
        <taxon>Flavobacteriales</taxon>
        <taxon>Weeksellaceae</taxon>
        <taxon>Chryseobacterium group</taxon>
        <taxon>Chryseobacterium</taxon>
    </lineage>
</organism>
<evidence type="ECO:0000256" key="1">
    <source>
        <dbReference type="ARBA" id="ARBA00004442"/>
    </source>
</evidence>
<evidence type="ECO:0000256" key="4">
    <source>
        <dbReference type="ARBA" id="ARBA00023136"/>
    </source>
</evidence>
<dbReference type="InterPro" id="IPR011990">
    <property type="entry name" value="TPR-like_helical_dom_sf"/>
</dbReference>